<feature type="transmembrane region" description="Helical" evidence="6">
    <location>
        <begin position="157"/>
        <end position="179"/>
    </location>
</feature>
<dbReference type="AlphaFoldDB" id="A0A848G7E9"/>
<proteinExistence type="predicted"/>
<keyword evidence="9" id="KW-1185">Reference proteome</keyword>
<dbReference type="RefSeq" id="WP_169146845.1">
    <property type="nucleotide sequence ID" value="NZ_JABBGA010000014.1"/>
</dbReference>
<dbReference type="EMBL" id="JABBGA010000014">
    <property type="protein sequence ID" value="NML27309.1"/>
    <property type="molecule type" value="Genomic_DNA"/>
</dbReference>
<gene>
    <name evidence="8" type="ORF">HHL15_16265</name>
</gene>
<keyword evidence="2" id="KW-1003">Cell membrane</keyword>
<organism evidence="8 9">
    <name type="scientific">Zoogloea dura</name>
    <dbReference type="NCBI Taxonomy" id="2728840"/>
    <lineage>
        <taxon>Bacteria</taxon>
        <taxon>Pseudomonadati</taxon>
        <taxon>Pseudomonadota</taxon>
        <taxon>Betaproteobacteria</taxon>
        <taxon>Rhodocyclales</taxon>
        <taxon>Zoogloeaceae</taxon>
        <taxon>Zoogloea</taxon>
    </lineage>
</organism>
<evidence type="ECO:0000256" key="4">
    <source>
        <dbReference type="ARBA" id="ARBA00022989"/>
    </source>
</evidence>
<evidence type="ECO:0000313" key="8">
    <source>
        <dbReference type="EMBL" id="NML27309.1"/>
    </source>
</evidence>
<keyword evidence="3 6" id="KW-0812">Transmembrane</keyword>
<dbReference type="GO" id="GO:0005886">
    <property type="term" value="C:plasma membrane"/>
    <property type="evidence" value="ECO:0007669"/>
    <property type="project" value="UniProtKB-SubCell"/>
</dbReference>
<dbReference type="Gene3D" id="1.20.950.20">
    <property type="entry name" value="Transmembrane di-heme cytochromes, Chain C"/>
    <property type="match status" value="1"/>
</dbReference>
<evidence type="ECO:0000256" key="1">
    <source>
        <dbReference type="ARBA" id="ARBA00004651"/>
    </source>
</evidence>
<keyword evidence="5 6" id="KW-0472">Membrane</keyword>
<feature type="transmembrane region" description="Helical" evidence="6">
    <location>
        <begin position="112"/>
        <end position="137"/>
    </location>
</feature>
<accession>A0A848G7E9</accession>
<dbReference type="GO" id="GO:0022904">
    <property type="term" value="P:respiratory electron transport chain"/>
    <property type="evidence" value="ECO:0007669"/>
    <property type="project" value="InterPro"/>
</dbReference>
<reference evidence="8 9" key="1">
    <citation type="submission" date="2020-04" db="EMBL/GenBank/DDBJ databases">
        <title>Zoogloea sp. G-4-1-14 isolated from soil.</title>
        <authorList>
            <person name="Dahal R.H."/>
        </authorList>
    </citation>
    <scope>NUCLEOTIDE SEQUENCE [LARGE SCALE GENOMIC DNA]</scope>
    <source>
        <strain evidence="8 9">G-4-1-14</strain>
    </source>
</reference>
<dbReference type="InterPro" id="IPR051542">
    <property type="entry name" value="Hydrogenase_cytochrome"/>
</dbReference>
<comment type="caution">
    <text evidence="8">The sequence shown here is derived from an EMBL/GenBank/DDBJ whole genome shotgun (WGS) entry which is preliminary data.</text>
</comment>
<evidence type="ECO:0000256" key="3">
    <source>
        <dbReference type="ARBA" id="ARBA00022692"/>
    </source>
</evidence>
<dbReference type="PANTHER" id="PTHR30485:SF2">
    <property type="entry name" value="BLL0597 PROTEIN"/>
    <property type="match status" value="1"/>
</dbReference>
<keyword evidence="4 6" id="KW-1133">Transmembrane helix</keyword>
<name>A0A848G7E9_9RHOO</name>
<dbReference type="SUPFAM" id="SSF81342">
    <property type="entry name" value="Transmembrane di-heme cytochromes"/>
    <property type="match status" value="1"/>
</dbReference>
<feature type="transmembrane region" description="Helical" evidence="6">
    <location>
        <begin position="51"/>
        <end position="74"/>
    </location>
</feature>
<feature type="transmembrane region" description="Helical" evidence="6">
    <location>
        <begin position="207"/>
        <end position="225"/>
    </location>
</feature>
<feature type="domain" description="Cytochrome b561 bacterial/Ni-hydrogenase" evidence="7">
    <location>
        <begin position="24"/>
        <end position="191"/>
    </location>
</feature>
<sequence>MYPLTAPTTAATPTPARARRRVIDDPMRMFHWLFASAFAGAYLSADSEHFRLLHVTLGYILAGLFAFRLAYGLFGPQQARLARLGGRLAGWRNWLHGLRHSGTINWRQGQNLLMALAIAALLLLTPFLVLSGYAVWQEWGLGLAGVDEDWLEELHELAANAFLAVVLGHLALILGLSLLRGTNQALPMLTGQVEGAGPSLVKKPRRWLAALLLIATLAYAAWAWLEAPHGLVPALSALSSPVTFL</sequence>
<evidence type="ECO:0000256" key="6">
    <source>
        <dbReference type="SAM" id="Phobius"/>
    </source>
</evidence>
<evidence type="ECO:0000259" key="7">
    <source>
        <dbReference type="Pfam" id="PF01292"/>
    </source>
</evidence>
<evidence type="ECO:0000256" key="2">
    <source>
        <dbReference type="ARBA" id="ARBA00022475"/>
    </source>
</evidence>
<dbReference type="Pfam" id="PF01292">
    <property type="entry name" value="Ni_hydr_CYTB"/>
    <property type="match status" value="1"/>
</dbReference>
<comment type="subcellular location">
    <subcellularLocation>
        <location evidence="1">Cell membrane</location>
        <topology evidence="1">Multi-pass membrane protein</topology>
    </subcellularLocation>
</comment>
<dbReference type="PANTHER" id="PTHR30485">
    <property type="entry name" value="NI/FE-HYDROGENASE 1 B-TYPE CYTOCHROME SUBUNIT"/>
    <property type="match status" value="1"/>
</dbReference>
<evidence type="ECO:0000256" key="5">
    <source>
        <dbReference type="ARBA" id="ARBA00023136"/>
    </source>
</evidence>
<dbReference type="GO" id="GO:0020037">
    <property type="term" value="F:heme binding"/>
    <property type="evidence" value="ECO:0007669"/>
    <property type="project" value="TreeGrafter"/>
</dbReference>
<protein>
    <submittedName>
        <fullName evidence="8">Cytochrome b/b6 domain-containing protein</fullName>
    </submittedName>
</protein>
<evidence type="ECO:0000313" key="9">
    <source>
        <dbReference type="Proteomes" id="UP000580043"/>
    </source>
</evidence>
<dbReference type="GO" id="GO:0009055">
    <property type="term" value="F:electron transfer activity"/>
    <property type="evidence" value="ECO:0007669"/>
    <property type="project" value="InterPro"/>
</dbReference>
<dbReference type="Proteomes" id="UP000580043">
    <property type="component" value="Unassembled WGS sequence"/>
</dbReference>
<dbReference type="InterPro" id="IPR016174">
    <property type="entry name" value="Di-haem_cyt_TM"/>
</dbReference>
<dbReference type="InterPro" id="IPR011577">
    <property type="entry name" value="Cyt_b561_bac/Ni-Hgenase"/>
</dbReference>